<feature type="chain" id="PRO_5031493558" evidence="2">
    <location>
        <begin position="22"/>
        <end position="115"/>
    </location>
</feature>
<dbReference type="EMBL" id="HBHJ01013007">
    <property type="protein sequence ID" value="CAD9682074.1"/>
    <property type="molecule type" value="Transcribed_RNA"/>
</dbReference>
<evidence type="ECO:0000256" key="1">
    <source>
        <dbReference type="SAM" id="MobiDB-lite"/>
    </source>
</evidence>
<sequence>MRCSTALWWALVCTCGGSSWAFQALGRSRLLVSRVQTRRASLPESRVPGPAVADPGQEEAPPLSAFDPMDWMHIDDSEGYARRRALDRTVRVASAAAASALLVQTAALAMTSPVS</sequence>
<protein>
    <submittedName>
        <fullName evidence="3">Uncharacterized protein</fullName>
    </submittedName>
</protein>
<dbReference type="AlphaFoldDB" id="A0A7S2WDP6"/>
<organism evidence="3">
    <name type="scientific">Rhizochromulina marina</name>
    <dbReference type="NCBI Taxonomy" id="1034831"/>
    <lineage>
        <taxon>Eukaryota</taxon>
        <taxon>Sar</taxon>
        <taxon>Stramenopiles</taxon>
        <taxon>Ochrophyta</taxon>
        <taxon>Dictyochophyceae</taxon>
        <taxon>Rhizochromulinales</taxon>
        <taxon>Rhizochromulina</taxon>
    </lineage>
</organism>
<name>A0A7S2WDP6_9STRA</name>
<feature type="region of interest" description="Disordered" evidence="1">
    <location>
        <begin position="40"/>
        <end position="65"/>
    </location>
</feature>
<gene>
    <name evidence="3" type="ORF">RMAR1173_LOCUS8488</name>
</gene>
<evidence type="ECO:0000313" key="3">
    <source>
        <dbReference type="EMBL" id="CAD9682074.1"/>
    </source>
</evidence>
<reference evidence="3" key="1">
    <citation type="submission" date="2021-01" db="EMBL/GenBank/DDBJ databases">
        <authorList>
            <person name="Corre E."/>
            <person name="Pelletier E."/>
            <person name="Niang G."/>
            <person name="Scheremetjew M."/>
            <person name="Finn R."/>
            <person name="Kale V."/>
            <person name="Holt S."/>
            <person name="Cochrane G."/>
            <person name="Meng A."/>
            <person name="Brown T."/>
            <person name="Cohen L."/>
        </authorList>
    </citation>
    <scope>NUCLEOTIDE SEQUENCE</scope>
    <source>
        <strain evidence="3">CCMP1243</strain>
    </source>
</reference>
<accession>A0A7S2WDP6</accession>
<evidence type="ECO:0000256" key="2">
    <source>
        <dbReference type="SAM" id="SignalP"/>
    </source>
</evidence>
<keyword evidence="2" id="KW-0732">Signal</keyword>
<feature type="signal peptide" evidence="2">
    <location>
        <begin position="1"/>
        <end position="21"/>
    </location>
</feature>
<proteinExistence type="predicted"/>